<evidence type="ECO:0000313" key="2">
    <source>
        <dbReference type="EMBL" id="CAG7822545.1"/>
    </source>
</evidence>
<protein>
    <submittedName>
        <fullName evidence="2">Uncharacterized protein</fullName>
    </submittedName>
</protein>
<feature type="non-terminal residue" evidence="2">
    <location>
        <position position="1"/>
    </location>
</feature>
<proteinExistence type="predicted"/>
<organism evidence="2 3">
    <name type="scientific">Allacma fusca</name>
    <dbReference type="NCBI Taxonomy" id="39272"/>
    <lineage>
        <taxon>Eukaryota</taxon>
        <taxon>Metazoa</taxon>
        <taxon>Ecdysozoa</taxon>
        <taxon>Arthropoda</taxon>
        <taxon>Hexapoda</taxon>
        <taxon>Collembola</taxon>
        <taxon>Symphypleona</taxon>
        <taxon>Sminthuridae</taxon>
        <taxon>Allacma</taxon>
    </lineage>
</organism>
<feature type="compositionally biased region" description="Basic and acidic residues" evidence="1">
    <location>
        <begin position="24"/>
        <end position="33"/>
    </location>
</feature>
<feature type="compositionally biased region" description="Low complexity" evidence="1">
    <location>
        <begin position="34"/>
        <end position="49"/>
    </location>
</feature>
<dbReference type="AlphaFoldDB" id="A0A8J2LI05"/>
<name>A0A8J2LI05_9HEXA</name>
<evidence type="ECO:0000313" key="3">
    <source>
        <dbReference type="Proteomes" id="UP000708208"/>
    </source>
</evidence>
<feature type="compositionally biased region" description="Basic and acidic residues" evidence="1">
    <location>
        <begin position="1"/>
        <end position="12"/>
    </location>
</feature>
<evidence type="ECO:0000256" key="1">
    <source>
        <dbReference type="SAM" id="MobiDB-lite"/>
    </source>
</evidence>
<dbReference type="Proteomes" id="UP000708208">
    <property type="component" value="Unassembled WGS sequence"/>
</dbReference>
<feature type="region of interest" description="Disordered" evidence="1">
    <location>
        <begin position="1"/>
        <end position="67"/>
    </location>
</feature>
<gene>
    <name evidence="2" type="ORF">AFUS01_LOCUS32811</name>
</gene>
<dbReference type="EMBL" id="CAJVCH010526700">
    <property type="protein sequence ID" value="CAG7822545.1"/>
    <property type="molecule type" value="Genomic_DNA"/>
</dbReference>
<keyword evidence="3" id="KW-1185">Reference proteome</keyword>
<comment type="caution">
    <text evidence="2">The sequence shown here is derived from an EMBL/GenBank/DDBJ whole genome shotgun (WGS) entry which is preliminary data.</text>
</comment>
<sequence length="161" mass="18301">DLDFLREKRDNYLLESTGNDESEHESNINKRNESGSNKPTSSPQSSSDESTSENDSPKLKRSKVTLPQAPVFVPNPEILNLDSIAGISGENQPLFVDFPDELSHQNENNSIILSTNSEVSKHLLAERSGWCLAYYYLHKCFTDECFNYHWEFLNKCEVALI</sequence>
<reference evidence="2" key="1">
    <citation type="submission" date="2021-06" db="EMBL/GenBank/DDBJ databases">
        <authorList>
            <person name="Hodson N. C."/>
            <person name="Mongue J. A."/>
            <person name="Jaron S. K."/>
        </authorList>
    </citation>
    <scope>NUCLEOTIDE SEQUENCE</scope>
</reference>
<accession>A0A8J2LI05</accession>